<dbReference type="EMBL" id="SODF01000003">
    <property type="protein sequence ID" value="TDW14914.1"/>
    <property type="molecule type" value="Genomic_DNA"/>
</dbReference>
<sequence>MQNPRITDAASLSAAVNRQFCMHGGPHLSSYTGWSGDAADPLVALGNQMRGRLPGGERAARLVAELGCGRPDPRGRLGVDGRVMDYPAVGHALYVRNLRALPVA</sequence>
<reference evidence="1 2" key="1">
    <citation type="submission" date="2019-03" db="EMBL/GenBank/DDBJ databases">
        <title>Genomic Encyclopedia of Type Strains, Phase III (KMG-III): the genomes of soil and plant-associated and newly described type strains.</title>
        <authorList>
            <person name="Whitman W."/>
        </authorList>
    </citation>
    <scope>NUCLEOTIDE SEQUENCE [LARGE SCALE GENOMIC DNA]</scope>
    <source>
        <strain evidence="1 2">VKM Ac-2570</strain>
    </source>
</reference>
<name>A0A4V3G6D9_9ACTN</name>
<dbReference type="AlphaFoldDB" id="A0A4V3G6D9"/>
<proteinExistence type="predicted"/>
<protein>
    <submittedName>
        <fullName evidence="1">Uncharacterized protein</fullName>
    </submittedName>
</protein>
<evidence type="ECO:0000313" key="1">
    <source>
        <dbReference type="EMBL" id="TDW14914.1"/>
    </source>
</evidence>
<dbReference type="Proteomes" id="UP000295447">
    <property type="component" value="Unassembled WGS sequence"/>
</dbReference>
<gene>
    <name evidence="1" type="ORF">EV650_6392</name>
</gene>
<evidence type="ECO:0000313" key="2">
    <source>
        <dbReference type="Proteomes" id="UP000295447"/>
    </source>
</evidence>
<organism evidence="1 2">
    <name type="scientific">Kribbella kalugense</name>
    <dbReference type="NCBI Taxonomy" id="2512221"/>
    <lineage>
        <taxon>Bacteria</taxon>
        <taxon>Bacillati</taxon>
        <taxon>Actinomycetota</taxon>
        <taxon>Actinomycetes</taxon>
        <taxon>Propionibacteriales</taxon>
        <taxon>Kribbellaceae</taxon>
        <taxon>Kribbella</taxon>
    </lineage>
</organism>
<accession>A0A4V3G6D9</accession>
<keyword evidence="2" id="KW-1185">Reference proteome</keyword>
<comment type="caution">
    <text evidence="1">The sequence shown here is derived from an EMBL/GenBank/DDBJ whole genome shotgun (WGS) entry which is preliminary data.</text>
</comment>